<dbReference type="PANTHER" id="PTHR36561:SF2">
    <property type="entry name" value="HAEMOLYSIN-III RELATED"/>
    <property type="match status" value="1"/>
</dbReference>
<comment type="caution">
    <text evidence="8">The sequence shown here is derived from an EMBL/GenBank/DDBJ whole genome shotgun (WGS) entry which is preliminary data.</text>
</comment>
<evidence type="ECO:0008006" key="10">
    <source>
        <dbReference type="Google" id="ProtNLM"/>
    </source>
</evidence>
<proteinExistence type="inferred from homology"/>
<protein>
    <recommendedName>
        <fullName evidence="10">Post-GPI attachment to proteins factor 3</fullName>
    </recommendedName>
</protein>
<feature type="transmembrane region" description="Helical" evidence="7">
    <location>
        <begin position="36"/>
        <end position="55"/>
    </location>
</feature>
<accession>A0AAU9JPW3</accession>
<evidence type="ECO:0000256" key="5">
    <source>
        <dbReference type="ARBA" id="ARBA00022989"/>
    </source>
</evidence>
<dbReference type="InterPro" id="IPR021910">
    <property type="entry name" value="NGX6/PGAP6/MYMK"/>
</dbReference>
<feature type="transmembrane region" description="Helical" evidence="7">
    <location>
        <begin position="12"/>
        <end position="31"/>
    </location>
</feature>
<feature type="transmembrane region" description="Helical" evidence="7">
    <location>
        <begin position="130"/>
        <end position="152"/>
    </location>
</feature>
<comment type="subcellular location">
    <subcellularLocation>
        <location evidence="1">Cell membrane</location>
        <topology evidence="1">Multi-pass membrane protein</topology>
    </subcellularLocation>
</comment>
<evidence type="ECO:0000256" key="6">
    <source>
        <dbReference type="ARBA" id="ARBA00023136"/>
    </source>
</evidence>
<keyword evidence="5 7" id="KW-1133">Transmembrane helix</keyword>
<evidence type="ECO:0000256" key="7">
    <source>
        <dbReference type="SAM" id="Phobius"/>
    </source>
</evidence>
<reference evidence="8" key="1">
    <citation type="submission" date="2021-09" db="EMBL/GenBank/DDBJ databases">
        <authorList>
            <consortium name="AG Swart"/>
            <person name="Singh M."/>
            <person name="Singh A."/>
            <person name="Seah K."/>
            <person name="Emmerich C."/>
        </authorList>
    </citation>
    <scope>NUCLEOTIDE SEQUENCE</scope>
    <source>
        <strain evidence="8">ATCC30299</strain>
    </source>
</reference>
<dbReference type="Pfam" id="PF12036">
    <property type="entry name" value="DUF3522"/>
    <property type="match status" value="1"/>
</dbReference>
<feature type="transmembrane region" description="Helical" evidence="7">
    <location>
        <begin position="164"/>
        <end position="181"/>
    </location>
</feature>
<feature type="transmembrane region" description="Helical" evidence="7">
    <location>
        <begin position="75"/>
        <end position="93"/>
    </location>
</feature>
<keyword evidence="3" id="KW-1003">Cell membrane</keyword>
<organism evidence="8 9">
    <name type="scientific">Blepharisma stoltei</name>
    <dbReference type="NCBI Taxonomy" id="1481888"/>
    <lineage>
        <taxon>Eukaryota</taxon>
        <taxon>Sar</taxon>
        <taxon>Alveolata</taxon>
        <taxon>Ciliophora</taxon>
        <taxon>Postciliodesmatophora</taxon>
        <taxon>Heterotrichea</taxon>
        <taxon>Heterotrichida</taxon>
        <taxon>Blepharismidae</taxon>
        <taxon>Blepharisma</taxon>
    </lineage>
</organism>
<evidence type="ECO:0000256" key="2">
    <source>
        <dbReference type="ARBA" id="ARBA00005542"/>
    </source>
</evidence>
<evidence type="ECO:0000256" key="4">
    <source>
        <dbReference type="ARBA" id="ARBA00022692"/>
    </source>
</evidence>
<dbReference type="EMBL" id="CAJZBQ010000043">
    <property type="protein sequence ID" value="CAG9327154.1"/>
    <property type="molecule type" value="Genomic_DNA"/>
</dbReference>
<keyword evidence="6 7" id="KW-0472">Membrane</keyword>
<dbReference type="GO" id="GO:0005886">
    <property type="term" value="C:plasma membrane"/>
    <property type="evidence" value="ECO:0007669"/>
    <property type="project" value="UniProtKB-SubCell"/>
</dbReference>
<sequence>MAYRSDGEKFAMLIITGITNFFGLPAIYVCYKKKLYFPFCIGLFTCFTSFVYHSLDSVLWSSFYIKSQEWHKLDNIGSIMCFITLMIYWMDNLQQKDKTTYTSRPYCDLDLFLSFSGLFLTMLMQAHHPWYLQNTFTPILTFVFICGVKNLLYRRARFNKGYMVKGGLILVLAVICFIKALDENQDYLRIYHGLWHCGGSISSFYLWQTIDKDREIKGLNVIKYCKQQRFEFSRVLSEMVTLKFISKRELF</sequence>
<gene>
    <name evidence="8" type="ORF">BSTOLATCC_MIC43196</name>
</gene>
<comment type="similarity">
    <text evidence="2">Belongs to the TMEM8 family.</text>
</comment>
<dbReference type="AlphaFoldDB" id="A0AAU9JPW3"/>
<dbReference type="PANTHER" id="PTHR36561">
    <property type="entry name" value="HAEMOLYSIN-III RELATED-RELATED"/>
    <property type="match status" value="1"/>
</dbReference>
<name>A0AAU9JPW3_9CILI</name>
<evidence type="ECO:0000313" key="9">
    <source>
        <dbReference type="Proteomes" id="UP001162131"/>
    </source>
</evidence>
<dbReference type="Proteomes" id="UP001162131">
    <property type="component" value="Unassembled WGS sequence"/>
</dbReference>
<feature type="transmembrane region" description="Helical" evidence="7">
    <location>
        <begin position="187"/>
        <end position="207"/>
    </location>
</feature>
<feature type="transmembrane region" description="Helical" evidence="7">
    <location>
        <begin position="105"/>
        <end position="124"/>
    </location>
</feature>
<evidence type="ECO:0000256" key="3">
    <source>
        <dbReference type="ARBA" id="ARBA00022475"/>
    </source>
</evidence>
<keyword evidence="9" id="KW-1185">Reference proteome</keyword>
<keyword evidence="4 7" id="KW-0812">Transmembrane</keyword>
<evidence type="ECO:0000313" key="8">
    <source>
        <dbReference type="EMBL" id="CAG9327154.1"/>
    </source>
</evidence>
<evidence type="ECO:0000256" key="1">
    <source>
        <dbReference type="ARBA" id="ARBA00004651"/>
    </source>
</evidence>